<organism evidence="1 2">
    <name type="scientific">Streptomyces spongiicola</name>
    <dbReference type="NCBI Taxonomy" id="1690221"/>
    <lineage>
        <taxon>Bacteria</taxon>
        <taxon>Bacillati</taxon>
        <taxon>Actinomycetota</taxon>
        <taxon>Actinomycetes</taxon>
        <taxon>Kitasatosporales</taxon>
        <taxon>Streptomycetaceae</taxon>
        <taxon>Streptomyces</taxon>
    </lineage>
</organism>
<evidence type="ECO:0000313" key="2">
    <source>
        <dbReference type="Proteomes" id="UP000265354"/>
    </source>
</evidence>
<evidence type="ECO:0000313" key="1">
    <source>
        <dbReference type="EMBL" id="GBP99316.1"/>
    </source>
</evidence>
<name>A0A388SRW5_9ACTN</name>
<protein>
    <submittedName>
        <fullName evidence="1">Uncharacterized protein</fullName>
    </submittedName>
</protein>
<dbReference type="RefSeq" id="WP_172607582.1">
    <property type="nucleotide sequence ID" value="NZ_BGZL01000002.1"/>
</dbReference>
<sequence length="121" mass="13060">MVSTWAAAGGSIISARVRRGSSARTCSLRRSPFAVRRSPFAVPEHVHQVREELDQVGPGALVPAGQIPQPAAVPDGRARGEVLEDRFGRGNPDLLGDVLDRVGRRIQAHPGNRPRQVQDLT</sequence>
<proteinExistence type="predicted"/>
<dbReference type="Proteomes" id="UP000265354">
    <property type="component" value="Unassembled WGS sequence"/>
</dbReference>
<dbReference type="AlphaFoldDB" id="A0A388SRW5"/>
<gene>
    <name evidence="1" type="ORF">SSP531S_07110</name>
</gene>
<reference evidence="1 2" key="1">
    <citation type="submission" date="2018-07" db="EMBL/GenBank/DDBJ databases">
        <title>Whole Genome Shotgun Sequence of Streptomyces spongiicola strain 531S.</title>
        <authorList>
            <person name="Dohra H."/>
            <person name="Kodani S."/>
        </authorList>
    </citation>
    <scope>NUCLEOTIDE SEQUENCE [LARGE SCALE GENOMIC DNA]</scope>
    <source>
        <strain evidence="1 2">531S</strain>
    </source>
</reference>
<dbReference type="EMBL" id="BGZL01000002">
    <property type="protein sequence ID" value="GBP99316.1"/>
    <property type="molecule type" value="Genomic_DNA"/>
</dbReference>
<comment type="caution">
    <text evidence="1">The sequence shown here is derived from an EMBL/GenBank/DDBJ whole genome shotgun (WGS) entry which is preliminary data.</text>
</comment>
<accession>A0A388SRW5</accession>